<comment type="caution">
    <text evidence="7">The sequence shown here is derived from an EMBL/GenBank/DDBJ whole genome shotgun (WGS) entry which is preliminary data.</text>
</comment>
<dbReference type="PROSITE" id="PS50145">
    <property type="entry name" value="ZF_TRAF"/>
    <property type="match status" value="1"/>
</dbReference>
<accession>A0A0V0QXP3</accession>
<evidence type="ECO:0000259" key="6">
    <source>
        <dbReference type="PROSITE" id="PS50145"/>
    </source>
</evidence>
<evidence type="ECO:0000256" key="3">
    <source>
        <dbReference type="ARBA" id="ARBA00022833"/>
    </source>
</evidence>
<evidence type="ECO:0000256" key="2">
    <source>
        <dbReference type="ARBA" id="ARBA00022771"/>
    </source>
</evidence>
<dbReference type="OrthoDB" id="1737200at2759"/>
<feature type="zinc finger region" description="TRAF-type" evidence="4">
    <location>
        <begin position="83"/>
        <end position="125"/>
    </location>
</feature>
<keyword evidence="2 4" id="KW-0863">Zinc-finger</keyword>
<dbReference type="AlphaFoldDB" id="A0A0V0QXP3"/>
<sequence length="445" mass="53036">MQCHKCESLVCGQCFNSLNKNNYICKLEENCNNKNLPQMPQNWQKNDIMNKISQILIKCASSLNQDQEDQCGNVLHFSNYENHCKNCDLIKIDCQNQGCRQQLLKKDTEQHANQCQYEQEQCEFCGQKNVRKDLKIHEKVCKQRTQCQICQEYIGIQRIDQHKQICEQAKKNLNASNQMINFMIMQLKELNENVLQEKFVSTMQILSEFMKQQEEKQEQLFQEINKNQNEKLEQINQLDKEILDLQYKNTSFKKENMALEQAIVRECQLKQEQLSDQSQNNQLNSSDYSDSQLRVQDPFQGKRENLDEKNIIINKLFEQYEQTRKQQRQLKKICLKEANQKCESPNYWTDWKKFTKQCGELINEQQQQKFHDPLGFMFSNQCYNCYQIYQRYKEEEKRQGYGETLENIKQQIENLGGDLKDLLQKSKQKQINSSSYSQLNQSIKQ</sequence>
<evidence type="ECO:0000256" key="1">
    <source>
        <dbReference type="ARBA" id="ARBA00022723"/>
    </source>
</evidence>
<evidence type="ECO:0000256" key="5">
    <source>
        <dbReference type="SAM" id="Coils"/>
    </source>
</evidence>
<dbReference type="InterPro" id="IPR001293">
    <property type="entry name" value="Znf_TRAF"/>
</dbReference>
<dbReference type="GO" id="GO:0008270">
    <property type="term" value="F:zinc ion binding"/>
    <property type="evidence" value="ECO:0007669"/>
    <property type="project" value="UniProtKB-KW"/>
</dbReference>
<keyword evidence="5" id="KW-0175">Coiled coil</keyword>
<protein>
    <submittedName>
        <fullName evidence="7">TRAF-like protein</fullName>
    </submittedName>
</protein>
<dbReference type="InParanoid" id="A0A0V0QXP3"/>
<dbReference type="SUPFAM" id="SSF49599">
    <property type="entry name" value="TRAF domain-like"/>
    <property type="match status" value="1"/>
</dbReference>
<feature type="coiled-coil region" evidence="5">
    <location>
        <begin position="159"/>
        <end position="241"/>
    </location>
</feature>
<name>A0A0V0QXP3_PSEPJ</name>
<evidence type="ECO:0000256" key="4">
    <source>
        <dbReference type="PROSITE-ProRule" id="PRU00207"/>
    </source>
</evidence>
<evidence type="ECO:0000313" key="8">
    <source>
        <dbReference type="Proteomes" id="UP000054937"/>
    </source>
</evidence>
<keyword evidence="3 4" id="KW-0862">Zinc</keyword>
<keyword evidence="1 4" id="KW-0479">Metal-binding</keyword>
<gene>
    <name evidence="7" type="ORF">PPERSA_07157</name>
</gene>
<dbReference type="EMBL" id="LDAU01000090">
    <property type="protein sequence ID" value="KRX06994.1"/>
    <property type="molecule type" value="Genomic_DNA"/>
</dbReference>
<feature type="domain" description="TRAF-type" evidence="6">
    <location>
        <begin position="83"/>
        <end position="125"/>
    </location>
</feature>
<proteinExistence type="predicted"/>
<reference evidence="7 8" key="1">
    <citation type="journal article" date="2015" name="Sci. Rep.">
        <title>Genome of the facultative scuticociliatosis pathogen Pseudocohnilembus persalinus provides insight into its virulence through horizontal gene transfer.</title>
        <authorList>
            <person name="Xiong J."/>
            <person name="Wang G."/>
            <person name="Cheng J."/>
            <person name="Tian M."/>
            <person name="Pan X."/>
            <person name="Warren A."/>
            <person name="Jiang C."/>
            <person name="Yuan D."/>
            <person name="Miao W."/>
        </authorList>
    </citation>
    <scope>NUCLEOTIDE SEQUENCE [LARGE SCALE GENOMIC DNA]</scope>
    <source>
        <strain evidence="7">36N120E</strain>
    </source>
</reference>
<evidence type="ECO:0000313" key="7">
    <source>
        <dbReference type="EMBL" id="KRX06994.1"/>
    </source>
</evidence>
<dbReference type="Gene3D" id="3.30.40.10">
    <property type="entry name" value="Zinc/RING finger domain, C3HC4 (zinc finger)"/>
    <property type="match status" value="1"/>
</dbReference>
<dbReference type="InterPro" id="IPR013083">
    <property type="entry name" value="Znf_RING/FYVE/PHD"/>
</dbReference>
<organism evidence="7 8">
    <name type="scientific">Pseudocohnilembus persalinus</name>
    <name type="common">Ciliate</name>
    <dbReference type="NCBI Taxonomy" id="266149"/>
    <lineage>
        <taxon>Eukaryota</taxon>
        <taxon>Sar</taxon>
        <taxon>Alveolata</taxon>
        <taxon>Ciliophora</taxon>
        <taxon>Intramacronucleata</taxon>
        <taxon>Oligohymenophorea</taxon>
        <taxon>Scuticociliatia</taxon>
        <taxon>Philasterida</taxon>
        <taxon>Pseudocohnilembidae</taxon>
        <taxon>Pseudocohnilembus</taxon>
    </lineage>
</organism>
<dbReference type="Proteomes" id="UP000054937">
    <property type="component" value="Unassembled WGS sequence"/>
</dbReference>
<feature type="coiled-coil region" evidence="5">
    <location>
        <begin position="306"/>
        <end position="333"/>
    </location>
</feature>
<dbReference type="Pfam" id="PF02176">
    <property type="entry name" value="zf-TRAF"/>
    <property type="match status" value="1"/>
</dbReference>
<keyword evidence="8" id="KW-1185">Reference proteome</keyword>